<feature type="domain" description="PKD" evidence="1">
    <location>
        <begin position="112"/>
        <end position="190"/>
    </location>
</feature>
<sequence>MILKRLILVLLAMFLVMGCAGAVSAEGEPTITSFVATQESGTLSVSFTYNIGDATSLTIKYFEGDTEHPISITSDSQIHLYTESRSYTATLNATNANGTTLKSSTFTVEPIIEASFTTNISSGVAPLTVQFTDTSTGSPSEYNWTFGSAGTSTEKDPTYTFTTPGEYDVVLNVSTDTAYSVSTPQRITVTPRVITDVDIFGLDAPVSGQSPDISAFVSSTPIGNVNLTPVVSWQFASNGTVVSGTFANGTIYKAIVTIEATNDYNFTTSTGFDVDDATSISRVLESNNRIVNVTCIYPATDTGLIDISSVSITGVTLPVGGATKNTTKPAVSSTPSGGIASISNISWKDDSDGSTGGTVFKYETVYKAVITVDAKNGYRFTSGLTATLNDKTALVSLNDDRTSATITYTCTKTEAEGKILPAITKFTVTPTSGTAPLDVRFTIATTNATNVTLNFGDGTSTTSTKNGYVDHTYSTVGNFYPILTATNTNSSVTETLSILVKAPLATSTPTQTAAVKSLTTSSAETGNMSMIPAPLDIIKEFMHLFYSIFDPANYLFAVNESGNTS</sequence>
<dbReference type="PROSITE" id="PS51257">
    <property type="entry name" value="PROKAR_LIPOPROTEIN"/>
    <property type="match status" value="1"/>
</dbReference>
<dbReference type="InterPro" id="IPR022409">
    <property type="entry name" value="PKD/Chitinase_dom"/>
</dbReference>
<dbReference type="InterPro" id="IPR013783">
    <property type="entry name" value="Ig-like_fold"/>
</dbReference>
<evidence type="ECO:0000313" key="3">
    <source>
        <dbReference type="Proteomes" id="UP000243820"/>
    </source>
</evidence>
<comment type="caution">
    <text evidence="2">The sequence shown here is derived from an EMBL/GenBank/DDBJ whole genome shotgun (WGS) entry which is preliminary data.</text>
</comment>
<dbReference type="PROSITE" id="PS50093">
    <property type="entry name" value="PKD"/>
    <property type="match status" value="3"/>
</dbReference>
<keyword evidence="3" id="KW-1185">Reference proteome</keyword>
<gene>
    <name evidence="2" type="ORF">ASJ83_04055</name>
</gene>
<dbReference type="RefSeq" id="WP_180738305.1">
    <property type="nucleotide sequence ID" value="NZ_LMVO01000047.1"/>
</dbReference>
<feature type="domain" description="PKD" evidence="1">
    <location>
        <begin position="38"/>
        <end position="109"/>
    </location>
</feature>
<dbReference type="InterPro" id="IPR035986">
    <property type="entry name" value="PKD_dom_sf"/>
</dbReference>
<dbReference type="Gene3D" id="2.60.40.10">
    <property type="entry name" value="Immunoglobulins"/>
    <property type="match status" value="3"/>
</dbReference>
<dbReference type="AlphaFoldDB" id="A0AAX0Q4Y5"/>
<name>A0AAX0Q4Y5_9EURY</name>
<evidence type="ECO:0000313" key="2">
    <source>
        <dbReference type="EMBL" id="PAV08499.1"/>
    </source>
</evidence>
<dbReference type="SMART" id="SM00089">
    <property type="entry name" value="PKD"/>
    <property type="match status" value="3"/>
</dbReference>
<accession>A0AAX0Q4Y5</accession>
<dbReference type="Pfam" id="PF18911">
    <property type="entry name" value="PKD_4"/>
    <property type="match status" value="1"/>
</dbReference>
<dbReference type="Proteomes" id="UP000243820">
    <property type="component" value="Unassembled WGS sequence"/>
</dbReference>
<proteinExistence type="predicted"/>
<organism evidence="2 3">
    <name type="scientific">Methanocorpusculum parvum</name>
    <dbReference type="NCBI Taxonomy" id="2193"/>
    <lineage>
        <taxon>Archaea</taxon>
        <taxon>Methanobacteriati</taxon>
        <taxon>Methanobacteriota</taxon>
        <taxon>Stenosarchaea group</taxon>
        <taxon>Methanomicrobia</taxon>
        <taxon>Methanomicrobiales</taxon>
        <taxon>Methanocorpusculaceae</taxon>
        <taxon>Methanocorpusculum</taxon>
    </lineage>
</organism>
<protein>
    <recommendedName>
        <fullName evidence="1">PKD domain-containing protein</fullName>
    </recommendedName>
</protein>
<dbReference type="EMBL" id="LMVO01000047">
    <property type="protein sequence ID" value="PAV08499.1"/>
    <property type="molecule type" value="Genomic_DNA"/>
</dbReference>
<dbReference type="InterPro" id="IPR000601">
    <property type="entry name" value="PKD_dom"/>
</dbReference>
<reference evidence="2 3" key="1">
    <citation type="journal article" date="2017" name="BMC Genomics">
        <title>Genomic analysis of methanogenic archaea reveals a shift towards energy conservation.</title>
        <authorList>
            <person name="Gilmore S.P."/>
            <person name="Henske J.K."/>
            <person name="Sexton J.A."/>
            <person name="Solomon K.V."/>
            <person name="Seppala S."/>
            <person name="Yoo J.I."/>
            <person name="Huyett L.M."/>
            <person name="Pressman A."/>
            <person name="Cogan J.Z."/>
            <person name="Kivenson V."/>
            <person name="Peng X."/>
            <person name="Tan Y."/>
            <person name="Valentine D.L."/>
            <person name="O'Malley M.A."/>
        </authorList>
    </citation>
    <scope>NUCLEOTIDE SEQUENCE [LARGE SCALE GENOMIC DNA]</scope>
    <source>
        <strain evidence="2 3">XII</strain>
    </source>
</reference>
<dbReference type="CDD" id="cd00146">
    <property type="entry name" value="PKD"/>
    <property type="match status" value="1"/>
</dbReference>
<feature type="domain" description="PKD" evidence="1">
    <location>
        <begin position="454"/>
        <end position="507"/>
    </location>
</feature>
<dbReference type="SUPFAM" id="SSF49299">
    <property type="entry name" value="PKD domain"/>
    <property type="match status" value="2"/>
</dbReference>
<dbReference type="Pfam" id="PF00801">
    <property type="entry name" value="PKD"/>
    <property type="match status" value="1"/>
</dbReference>
<evidence type="ECO:0000259" key="1">
    <source>
        <dbReference type="PROSITE" id="PS50093"/>
    </source>
</evidence>